<protein>
    <submittedName>
        <fullName evidence="2">Uncharacterized protein</fullName>
    </submittedName>
</protein>
<evidence type="ECO:0000313" key="3">
    <source>
        <dbReference type="Proteomes" id="UP000051330"/>
    </source>
</evidence>
<gene>
    <name evidence="2" type="ORF">FD09_GL001411</name>
</gene>
<dbReference type="AlphaFoldDB" id="A0A0R1N7F0"/>
<reference evidence="2 3" key="1">
    <citation type="journal article" date="2015" name="Genome Announc.">
        <title>Expanding the biotechnology potential of lactobacilli through comparative genomics of 213 strains and associated genera.</title>
        <authorList>
            <person name="Sun Z."/>
            <person name="Harris H.M."/>
            <person name="McCann A."/>
            <person name="Guo C."/>
            <person name="Argimon S."/>
            <person name="Zhang W."/>
            <person name="Yang X."/>
            <person name="Jeffery I.B."/>
            <person name="Cooney J.C."/>
            <person name="Kagawa T.F."/>
            <person name="Liu W."/>
            <person name="Song Y."/>
            <person name="Salvetti E."/>
            <person name="Wrobel A."/>
            <person name="Rasinkangas P."/>
            <person name="Parkhill J."/>
            <person name="Rea M.C."/>
            <person name="O'Sullivan O."/>
            <person name="Ritari J."/>
            <person name="Douillard F.P."/>
            <person name="Paul Ross R."/>
            <person name="Yang R."/>
            <person name="Briner A.E."/>
            <person name="Felis G.E."/>
            <person name="de Vos W.M."/>
            <person name="Barrangou R."/>
            <person name="Klaenhammer T.R."/>
            <person name="Caufield P.W."/>
            <person name="Cui Y."/>
            <person name="Zhang H."/>
            <person name="O'Toole P.W."/>
        </authorList>
    </citation>
    <scope>NUCLEOTIDE SEQUENCE [LARGE SCALE GENOMIC DNA]</scope>
    <source>
        <strain evidence="2 3">DSM 12744</strain>
    </source>
</reference>
<keyword evidence="3" id="KW-1185">Reference proteome</keyword>
<feature type="transmembrane region" description="Helical" evidence="1">
    <location>
        <begin position="47"/>
        <end position="66"/>
    </location>
</feature>
<comment type="caution">
    <text evidence="2">The sequence shown here is derived from an EMBL/GenBank/DDBJ whole genome shotgun (WGS) entry which is preliminary data.</text>
</comment>
<evidence type="ECO:0000313" key="2">
    <source>
        <dbReference type="EMBL" id="KRL14244.1"/>
    </source>
</evidence>
<accession>A0A0R1N7F0</accession>
<organism evidence="2 3">
    <name type="scientific">Schleiferilactobacillus perolens DSM 12744</name>
    <dbReference type="NCBI Taxonomy" id="1423792"/>
    <lineage>
        <taxon>Bacteria</taxon>
        <taxon>Bacillati</taxon>
        <taxon>Bacillota</taxon>
        <taxon>Bacilli</taxon>
        <taxon>Lactobacillales</taxon>
        <taxon>Lactobacillaceae</taxon>
        <taxon>Schleiferilactobacillus</taxon>
    </lineage>
</organism>
<keyword evidence="1" id="KW-1133">Transmembrane helix</keyword>
<keyword evidence="1" id="KW-0472">Membrane</keyword>
<feature type="transmembrane region" description="Helical" evidence="1">
    <location>
        <begin position="6"/>
        <end position="26"/>
    </location>
</feature>
<dbReference type="EMBL" id="AZEC01000002">
    <property type="protein sequence ID" value="KRL14244.1"/>
    <property type="molecule type" value="Genomic_DNA"/>
</dbReference>
<dbReference type="PATRIC" id="fig|1423792.3.peg.1428"/>
<evidence type="ECO:0000256" key="1">
    <source>
        <dbReference type="SAM" id="Phobius"/>
    </source>
</evidence>
<dbReference type="Proteomes" id="UP000051330">
    <property type="component" value="Unassembled WGS sequence"/>
</dbReference>
<feature type="transmembrane region" description="Helical" evidence="1">
    <location>
        <begin position="72"/>
        <end position="93"/>
    </location>
</feature>
<proteinExistence type="predicted"/>
<keyword evidence="1" id="KW-0812">Transmembrane</keyword>
<sequence>MLITVLIIVLIVFLLLCSIVANQIAIRLRGVSNAVPATQTIPPILQHATFGFLILAVIGAVILRFAPPLGNLVTVALTLIYIIQLVFRIAHLLKQSH</sequence>
<name>A0A0R1N7F0_9LACO</name>
<dbReference type="RefSeq" id="WP_157053662.1">
    <property type="nucleotide sequence ID" value="NZ_AZEC01000002.1"/>
</dbReference>